<accession>A0A238LJD0</accession>
<dbReference type="PANTHER" id="PTHR11851:SF224">
    <property type="entry name" value="PROCESSING PROTEASE"/>
    <property type="match status" value="1"/>
</dbReference>
<dbReference type="SUPFAM" id="SSF63411">
    <property type="entry name" value="LuxS/MPP-like metallohydrolase"/>
    <property type="match status" value="2"/>
</dbReference>
<dbReference type="GO" id="GO:0046872">
    <property type="term" value="F:metal ion binding"/>
    <property type="evidence" value="ECO:0007669"/>
    <property type="project" value="InterPro"/>
</dbReference>
<evidence type="ECO:0000259" key="3">
    <source>
        <dbReference type="Pfam" id="PF05193"/>
    </source>
</evidence>
<feature type="signal peptide" evidence="1">
    <location>
        <begin position="1"/>
        <end position="19"/>
    </location>
</feature>
<dbReference type="Proteomes" id="UP000201613">
    <property type="component" value="Unassembled WGS sequence"/>
</dbReference>
<evidence type="ECO:0000313" key="5">
    <source>
        <dbReference type="Proteomes" id="UP000201613"/>
    </source>
</evidence>
<evidence type="ECO:0000313" key="4">
    <source>
        <dbReference type="EMBL" id="SMY09000.1"/>
    </source>
</evidence>
<evidence type="ECO:0000259" key="2">
    <source>
        <dbReference type="Pfam" id="PF00675"/>
    </source>
</evidence>
<keyword evidence="5" id="KW-1185">Reference proteome</keyword>
<reference evidence="4 5" key="1">
    <citation type="submission" date="2017-05" db="EMBL/GenBank/DDBJ databases">
        <authorList>
            <person name="Song R."/>
            <person name="Chenine A.L."/>
            <person name="Ruprecht R.M."/>
        </authorList>
    </citation>
    <scope>NUCLEOTIDE SEQUENCE [LARGE SCALE GENOMIC DNA]</scope>
    <source>
        <strain evidence="4 5">CECT 8899</strain>
    </source>
</reference>
<proteinExistence type="predicted"/>
<dbReference type="InterPro" id="IPR050361">
    <property type="entry name" value="MPP/UQCRC_Complex"/>
</dbReference>
<keyword evidence="1" id="KW-0732">Signal</keyword>
<dbReference type="Gene3D" id="3.30.830.10">
    <property type="entry name" value="Metalloenzyme, LuxS/M16 peptidase-like"/>
    <property type="match status" value="2"/>
</dbReference>
<organism evidence="4 5">
    <name type="scientific">Flavimaricola marinus</name>
    <dbReference type="NCBI Taxonomy" id="1819565"/>
    <lineage>
        <taxon>Bacteria</taxon>
        <taxon>Pseudomonadati</taxon>
        <taxon>Pseudomonadota</taxon>
        <taxon>Alphaproteobacteria</taxon>
        <taxon>Rhodobacterales</taxon>
        <taxon>Paracoccaceae</taxon>
        <taxon>Flavimaricola</taxon>
    </lineage>
</organism>
<dbReference type="PANTHER" id="PTHR11851">
    <property type="entry name" value="METALLOPROTEASE"/>
    <property type="match status" value="1"/>
</dbReference>
<dbReference type="Pfam" id="PF00675">
    <property type="entry name" value="Peptidase_M16"/>
    <property type="match status" value="1"/>
</dbReference>
<sequence length="443" mass="47551">MIRVTLALCASLWAASVQAAVDIQQEVSPGGIDFWLVEETSIPFVALEISIEGGGALDRPGKRGAVNLMMALIEEGSADMDARTFQAAREALAASYVFDAYDDSVSISARFLTENQTEAVALLRQALTDPRFDEDAVERVRAQVLSNIASDAQRPNRIAGDAFYAAAFPDHPYGSDMSGTVESVAALTRDDLIQAHLDAVTQDRVHVAVVGDTDAATAGAMIDELLGDLPRTSPPPSEDVEFGLAGGVTVIDYPTPQSVALFGHSGLERDDPDFFAAYVLNHILGGGGFESRLMTEVREKRGLTYGVSTYLVPRVHAELVIGSVASSNDRIAEAIDVIRAEWARIAEEGVTQEELDAAKTYITGEYPLRFDGNGPIAEIMVGMQRVDLGPDYVVNRNDFVEAVTLDDVNRVAAYLLRPEALHFTVVGQPEGLETGPLPPISGQ</sequence>
<dbReference type="Pfam" id="PF05193">
    <property type="entry name" value="Peptidase_M16_C"/>
    <property type="match status" value="1"/>
</dbReference>
<protein>
    <submittedName>
        <fullName evidence="4">Peptidase M16 inactive domain protein</fullName>
    </submittedName>
</protein>
<gene>
    <name evidence="4" type="ORF">LOM8899_03160</name>
</gene>
<dbReference type="OrthoDB" id="9811314at2"/>
<dbReference type="InterPro" id="IPR011249">
    <property type="entry name" value="Metalloenz_LuxS/M16"/>
</dbReference>
<feature type="domain" description="Peptidase M16 C-terminal" evidence="3">
    <location>
        <begin position="187"/>
        <end position="360"/>
    </location>
</feature>
<dbReference type="InterPro" id="IPR011765">
    <property type="entry name" value="Pept_M16_N"/>
</dbReference>
<feature type="chain" id="PRO_5013008953" evidence="1">
    <location>
        <begin position="20"/>
        <end position="443"/>
    </location>
</feature>
<dbReference type="InterPro" id="IPR007863">
    <property type="entry name" value="Peptidase_M16_C"/>
</dbReference>
<feature type="domain" description="Peptidase M16 N-terminal" evidence="2">
    <location>
        <begin position="39"/>
        <end position="180"/>
    </location>
</feature>
<dbReference type="RefSeq" id="WP_093993182.1">
    <property type="nucleotide sequence ID" value="NZ_FXZK01000006.1"/>
</dbReference>
<evidence type="ECO:0000256" key="1">
    <source>
        <dbReference type="SAM" id="SignalP"/>
    </source>
</evidence>
<name>A0A238LJD0_9RHOB</name>
<dbReference type="AlphaFoldDB" id="A0A238LJD0"/>
<dbReference type="EMBL" id="FXZK01000006">
    <property type="protein sequence ID" value="SMY09000.1"/>
    <property type="molecule type" value="Genomic_DNA"/>
</dbReference>